<evidence type="ECO:0000313" key="3">
    <source>
        <dbReference type="Proteomes" id="UP000276437"/>
    </source>
</evidence>
<dbReference type="KEGG" id="mana:MAMMFC1_01102"/>
<dbReference type="InterPro" id="IPR012337">
    <property type="entry name" value="RNaseH-like_sf"/>
</dbReference>
<sequence length="122" mass="14229">MIRDYQAIARTWFPKGQQRIIPTYGKHQGIKLLGTLDYESGEIFVIESDRYDAEVFLSFLQQILLKYPGERIVIILDNARIHHANLLQPFLMLACKKSNPWPGKILQNHTDEAFFQIRSNLL</sequence>
<name>A0A348AHA3_9FIRM</name>
<accession>A0A348AHA3</accession>
<dbReference type="InterPro" id="IPR038717">
    <property type="entry name" value="Tc1-like_DDE_dom"/>
</dbReference>
<feature type="domain" description="Tc1-like transposase DDE" evidence="1">
    <location>
        <begin position="4"/>
        <end position="91"/>
    </location>
</feature>
<dbReference type="InterPro" id="IPR036397">
    <property type="entry name" value="RNaseH_sf"/>
</dbReference>
<proteinExistence type="predicted"/>
<evidence type="ECO:0000259" key="1">
    <source>
        <dbReference type="Pfam" id="PF13358"/>
    </source>
</evidence>
<dbReference type="EMBL" id="AP018449">
    <property type="protein sequence ID" value="BBB90451.1"/>
    <property type="molecule type" value="Genomic_DNA"/>
</dbReference>
<gene>
    <name evidence="2" type="ORF">MAMMFC1_01102</name>
</gene>
<keyword evidence="3" id="KW-1185">Reference proteome</keyword>
<protein>
    <recommendedName>
        <fullName evidence="1">Tc1-like transposase DDE domain-containing protein</fullName>
    </recommendedName>
</protein>
<evidence type="ECO:0000313" key="2">
    <source>
        <dbReference type="EMBL" id="BBB90451.1"/>
    </source>
</evidence>
<dbReference type="GO" id="GO:0003676">
    <property type="term" value="F:nucleic acid binding"/>
    <property type="evidence" value="ECO:0007669"/>
    <property type="project" value="InterPro"/>
</dbReference>
<organism evidence="2 3">
    <name type="scientific">Methylomusa anaerophila</name>
    <dbReference type="NCBI Taxonomy" id="1930071"/>
    <lineage>
        <taxon>Bacteria</taxon>
        <taxon>Bacillati</taxon>
        <taxon>Bacillota</taxon>
        <taxon>Negativicutes</taxon>
        <taxon>Selenomonadales</taxon>
        <taxon>Sporomusaceae</taxon>
        <taxon>Methylomusa</taxon>
    </lineage>
</organism>
<dbReference type="Proteomes" id="UP000276437">
    <property type="component" value="Chromosome"/>
</dbReference>
<reference evidence="2 3" key="1">
    <citation type="journal article" date="2018" name="Int. J. Syst. Evol. Microbiol.">
        <title>Methylomusa anaerophila gen. nov., sp. nov., an anaerobic methanol-utilizing bacterium isolated from a microbial fuel cell.</title>
        <authorList>
            <person name="Amano N."/>
            <person name="Yamamuro A."/>
            <person name="Miyahara M."/>
            <person name="Kouzuma A."/>
            <person name="Abe T."/>
            <person name="Watanabe K."/>
        </authorList>
    </citation>
    <scope>NUCLEOTIDE SEQUENCE [LARGE SCALE GENOMIC DNA]</scope>
    <source>
        <strain evidence="2 3">MMFC1</strain>
    </source>
</reference>
<dbReference type="AlphaFoldDB" id="A0A348AHA3"/>
<dbReference type="Gene3D" id="3.30.420.10">
    <property type="entry name" value="Ribonuclease H-like superfamily/Ribonuclease H"/>
    <property type="match status" value="1"/>
</dbReference>
<dbReference type="Pfam" id="PF13358">
    <property type="entry name" value="DDE_3"/>
    <property type="match status" value="1"/>
</dbReference>
<dbReference type="SUPFAM" id="SSF53098">
    <property type="entry name" value="Ribonuclease H-like"/>
    <property type="match status" value="1"/>
</dbReference>